<feature type="domain" description="C2H2-type" evidence="12">
    <location>
        <begin position="570"/>
        <end position="592"/>
    </location>
</feature>
<dbReference type="Gene3D" id="3.40.1800.20">
    <property type="match status" value="1"/>
</dbReference>
<evidence type="ECO:0000256" key="9">
    <source>
        <dbReference type="PROSITE-ProRule" id="PRU00042"/>
    </source>
</evidence>
<dbReference type="GO" id="GO:0008270">
    <property type="term" value="F:zinc ion binding"/>
    <property type="evidence" value="ECO:0007669"/>
    <property type="project" value="UniProtKB-UniRule"/>
</dbReference>
<dbReference type="GO" id="GO:0000981">
    <property type="term" value="F:DNA-binding transcription factor activity, RNA polymerase II-specific"/>
    <property type="evidence" value="ECO:0007669"/>
    <property type="project" value="TreeGrafter"/>
</dbReference>
<dbReference type="FunFam" id="3.30.160.60:FF:000446">
    <property type="entry name" value="Zinc finger protein"/>
    <property type="match status" value="2"/>
</dbReference>
<dbReference type="InterPro" id="IPR050527">
    <property type="entry name" value="Snail/Krueppel_Znf"/>
</dbReference>
<feature type="binding site" evidence="10">
    <location>
        <position position="25"/>
    </location>
    <ligand>
        <name>Zn(2+)</name>
        <dbReference type="ChEBI" id="CHEBI:29105"/>
    </ligand>
</feature>
<keyword evidence="7" id="KW-0539">Nucleus</keyword>
<dbReference type="Pfam" id="PF00096">
    <property type="entry name" value="zf-C2H2"/>
    <property type="match status" value="4"/>
</dbReference>
<evidence type="ECO:0000313" key="14">
    <source>
        <dbReference type="EMBL" id="EZA60516.1"/>
    </source>
</evidence>
<dbReference type="EMBL" id="QOIP01000010">
    <property type="protein sequence ID" value="RLU17726.1"/>
    <property type="molecule type" value="Genomic_DNA"/>
</dbReference>
<dbReference type="SMART" id="SM00868">
    <property type="entry name" value="zf-AD"/>
    <property type="match status" value="1"/>
</dbReference>
<evidence type="ECO:0000256" key="2">
    <source>
        <dbReference type="ARBA" id="ARBA00022723"/>
    </source>
</evidence>
<reference evidence="15 17" key="2">
    <citation type="journal article" date="2018" name="Genome Res.">
        <title>The genomic architecture and molecular evolution of ant odorant receptors.</title>
        <authorList>
            <person name="McKenzie S.K."/>
            <person name="Kronauer D.J.C."/>
        </authorList>
    </citation>
    <scope>NUCLEOTIDE SEQUENCE [LARGE SCALE GENOMIC DNA]</scope>
    <source>
        <strain evidence="15">Clonal line C1</strain>
    </source>
</reference>
<feature type="domain" description="C2H2-type" evidence="12">
    <location>
        <begin position="603"/>
        <end position="630"/>
    </location>
</feature>
<evidence type="ECO:0000313" key="17">
    <source>
        <dbReference type="Proteomes" id="UP000279307"/>
    </source>
</evidence>
<dbReference type="GO" id="GO:0005634">
    <property type="term" value="C:nucleus"/>
    <property type="evidence" value="ECO:0007669"/>
    <property type="project" value="UniProtKB-SubCell"/>
</dbReference>
<evidence type="ECO:0000256" key="4">
    <source>
        <dbReference type="ARBA" id="ARBA00022771"/>
    </source>
</evidence>
<evidence type="ECO:0000256" key="7">
    <source>
        <dbReference type="ARBA" id="ARBA00023242"/>
    </source>
</evidence>
<feature type="domain" description="C2H2-type" evidence="12">
    <location>
        <begin position="451"/>
        <end position="479"/>
    </location>
</feature>
<evidence type="ECO:0000256" key="10">
    <source>
        <dbReference type="PROSITE-ProRule" id="PRU01263"/>
    </source>
</evidence>
<dbReference type="PANTHER" id="PTHR24388">
    <property type="entry name" value="ZINC FINGER PROTEIN"/>
    <property type="match status" value="1"/>
</dbReference>
<evidence type="ECO:0000256" key="1">
    <source>
        <dbReference type="ARBA" id="ARBA00004123"/>
    </source>
</evidence>
<feature type="binding site" evidence="10">
    <location>
        <position position="22"/>
    </location>
    <ligand>
        <name>Zn(2+)</name>
        <dbReference type="ChEBI" id="CHEBI:29105"/>
    </ligand>
</feature>
<dbReference type="Proteomes" id="UP000279307">
    <property type="component" value="Chromosome 10"/>
</dbReference>
<feature type="domain" description="ZAD" evidence="13">
    <location>
        <begin position="20"/>
        <end position="95"/>
    </location>
</feature>
<feature type="domain" description="C2H2-type" evidence="12">
    <location>
        <begin position="631"/>
        <end position="661"/>
    </location>
</feature>
<dbReference type="Proteomes" id="UP000053097">
    <property type="component" value="Unassembled WGS sequence"/>
</dbReference>
<evidence type="ECO:0008006" key="18">
    <source>
        <dbReference type="Google" id="ProtNLM"/>
    </source>
</evidence>
<sequence>MCSAMNANLFVMPTIDKWDNVCRLCMEKKNEMLSIFGEEGLQRRVVQKLQACLPVLVYKTDPLPKQICQFCAARLDDAFEFREHCLNVYKTMHAILLKYQHVPPVRAFLNAMKTSQDPCQAQLCKDKSRAPPPLVPLSSNLPLDDPVAAINQDSPDQLQNACMETLSELPCEVEIKESAELILAMETVIGEPLNTKCMSSEMFNSDSGTKISTISISNMEEDKMEYQTTREEKRTSILEQVLTGNLTMTNRQKLQPRAKLTSEWWCAPCNRYYKTRDSLVRHMQSQCPRVYTCGKCFLSFESVELLAEHEAWSHLKVKLDFTGSWKDCDQCDRQFISWKMLRQHRLRDHLAEFAENNTRCALCNRSFPTLKAYQEHVQLHQTNCNSIVTEKLTSTESVFSVLKIMERSKEGKRGEQFHENVKSLTCPICGKVCTQQSALSNHMRTHEPKKFKCEICGRSFGLFIRLVAHRISEHNKQPTMSPILSAVEQEEALNAEREAREAREARTRGVKNKSYSEMMENDHLVEEESSANFSRQNVAMCGICLQYFSDHTTMLTHLQTHSNSYSVKSFACHVCKKSFKEQWQLLRHEACHKRLTLDNASLYTCTVCNKSFADNITYKAHQKTHTVDKTYHCAKCNKIFFKEVSLLAHQCTGEALFGKRAATEPLQRTSSHSSNKRHNKCSKGDAVLSSAQSRNPHTKIHTESMHGNAAQAQEIKIEADDEPMPKLRPETSLEYNVPLIEPEVEINEQSTPPVKRTLIRTSKGYRCGVCESPFVFRDIAVAHLKSAHPSIPYQCPYCKKRFSTQYTFTHHIKTQHRKEPEK</sequence>
<dbReference type="Pfam" id="PF12874">
    <property type="entry name" value="zf-met"/>
    <property type="match status" value="2"/>
</dbReference>
<dbReference type="PROSITE" id="PS50157">
    <property type="entry name" value="ZINC_FINGER_C2H2_2"/>
    <property type="match status" value="7"/>
</dbReference>
<feature type="domain" description="C2H2-type" evidence="12">
    <location>
        <begin position="424"/>
        <end position="451"/>
    </location>
</feature>
<dbReference type="Gene3D" id="3.30.160.60">
    <property type="entry name" value="Classic Zinc Finger"/>
    <property type="match status" value="6"/>
</dbReference>
<evidence type="ECO:0000259" key="12">
    <source>
        <dbReference type="PROSITE" id="PS50157"/>
    </source>
</evidence>
<feature type="binding site" evidence="10">
    <location>
        <position position="68"/>
    </location>
    <ligand>
        <name>Zn(2+)</name>
        <dbReference type="ChEBI" id="CHEBI:29105"/>
    </ligand>
</feature>
<dbReference type="SUPFAM" id="SSF57667">
    <property type="entry name" value="beta-beta-alpha zinc fingers"/>
    <property type="match status" value="5"/>
</dbReference>
<name>A0A026WXP8_OOCBI</name>
<keyword evidence="5 10" id="KW-0862">Zinc</keyword>
<dbReference type="PROSITE" id="PS51915">
    <property type="entry name" value="ZAD"/>
    <property type="match status" value="1"/>
</dbReference>
<reference evidence="15" key="3">
    <citation type="submission" date="2018-07" db="EMBL/GenBank/DDBJ databases">
        <authorList>
            <person name="Mckenzie S.K."/>
            <person name="Kronauer D.J.C."/>
        </authorList>
    </citation>
    <scope>NUCLEOTIDE SEQUENCE</scope>
    <source>
        <strain evidence="15">Clonal line C1</strain>
    </source>
</reference>
<dbReference type="SUPFAM" id="SSF57716">
    <property type="entry name" value="Glucocorticoid receptor-like (DNA-binding domain)"/>
    <property type="match status" value="1"/>
</dbReference>
<dbReference type="InterPro" id="IPR036236">
    <property type="entry name" value="Znf_C2H2_sf"/>
</dbReference>
<dbReference type="EMBL" id="KK107077">
    <property type="protein sequence ID" value="EZA60516.1"/>
    <property type="molecule type" value="Genomic_DNA"/>
</dbReference>
<comment type="subcellular location">
    <subcellularLocation>
        <location evidence="1">Nucleus</location>
    </subcellularLocation>
</comment>
<keyword evidence="3" id="KW-0677">Repeat</keyword>
<gene>
    <name evidence="15" type="ORF">DMN91_009963</name>
    <name evidence="14" type="ORF">X777_14541</name>
</gene>
<dbReference type="OrthoDB" id="654211at2759"/>
<evidence type="ECO:0000313" key="16">
    <source>
        <dbReference type="Proteomes" id="UP000053097"/>
    </source>
</evidence>
<dbReference type="InterPro" id="IPR012934">
    <property type="entry name" value="Znf_AD"/>
</dbReference>
<feature type="binding site" evidence="10">
    <location>
        <position position="71"/>
    </location>
    <ligand>
        <name>Zn(2+)</name>
        <dbReference type="ChEBI" id="CHEBI:29105"/>
    </ligand>
</feature>
<evidence type="ECO:0000313" key="15">
    <source>
        <dbReference type="EMBL" id="RLU17726.1"/>
    </source>
</evidence>
<feature type="domain" description="C2H2-type" evidence="12">
    <location>
        <begin position="539"/>
        <end position="566"/>
    </location>
</feature>
<reference evidence="14 16" key="1">
    <citation type="journal article" date="2014" name="Curr. Biol.">
        <title>The genome of the clonal raider ant Cerapachys biroi.</title>
        <authorList>
            <person name="Oxley P.R."/>
            <person name="Ji L."/>
            <person name="Fetter-Pruneda I."/>
            <person name="McKenzie S.K."/>
            <person name="Li C."/>
            <person name="Hu H."/>
            <person name="Zhang G."/>
            <person name="Kronauer D.J."/>
        </authorList>
    </citation>
    <scope>NUCLEOTIDE SEQUENCE [LARGE SCALE GENOMIC DNA]</scope>
</reference>
<evidence type="ECO:0000256" key="3">
    <source>
        <dbReference type="ARBA" id="ARBA00022737"/>
    </source>
</evidence>
<evidence type="ECO:0000256" key="8">
    <source>
        <dbReference type="ARBA" id="ARBA00037948"/>
    </source>
</evidence>
<accession>A0A026WXP8</accession>
<keyword evidence="6" id="KW-0238">DNA-binding</keyword>
<dbReference type="SMART" id="SM00355">
    <property type="entry name" value="ZnF_C2H2"/>
    <property type="match status" value="12"/>
</dbReference>
<dbReference type="OMA" id="HTTMLTH"/>
<dbReference type="Pfam" id="PF07776">
    <property type="entry name" value="zf-AD"/>
    <property type="match status" value="1"/>
</dbReference>
<organism evidence="14 16">
    <name type="scientific">Ooceraea biroi</name>
    <name type="common">Clonal raider ant</name>
    <name type="synonym">Cerapachys biroi</name>
    <dbReference type="NCBI Taxonomy" id="2015173"/>
    <lineage>
        <taxon>Eukaryota</taxon>
        <taxon>Metazoa</taxon>
        <taxon>Ecdysozoa</taxon>
        <taxon>Arthropoda</taxon>
        <taxon>Hexapoda</taxon>
        <taxon>Insecta</taxon>
        <taxon>Pterygota</taxon>
        <taxon>Neoptera</taxon>
        <taxon>Endopterygota</taxon>
        <taxon>Hymenoptera</taxon>
        <taxon>Apocrita</taxon>
        <taxon>Aculeata</taxon>
        <taxon>Formicoidea</taxon>
        <taxon>Formicidae</taxon>
        <taxon>Dorylinae</taxon>
        <taxon>Ooceraea</taxon>
    </lineage>
</organism>
<proteinExistence type="inferred from homology"/>
<evidence type="ECO:0000259" key="13">
    <source>
        <dbReference type="PROSITE" id="PS51915"/>
    </source>
</evidence>
<keyword evidence="4 9" id="KW-0863">Zinc-finger</keyword>
<dbReference type="AlphaFoldDB" id="A0A026WXP8"/>
<dbReference type="GO" id="GO:0000978">
    <property type="term" value="F:RNA polymerase II cis-regulatory region sequence-specific DNA binding"/>
    <property type="evidence" value="ECO:0007669"/>
    <property type="project" value="TreeGrafter"/>
</dbReference>
<comment type="similarity">
    <text evidence="8">Belongs to the snail C2H2-type zinc-finger protein family.</text>
</comment>
<keyword evidence="2 10" id="KW-0479">Metal-binding</keyword>
<evidence type="ECO:0000256" key="5">
    <source>
        <dbReference type="ARBA" id="ARBA00022833"/>
    </source>
</evidence>
<protein>
    <recommendedName>
        <fullName evidence="18">Zinc finger protein</fullName>
    </recommendedName>
</protein>
<evidence type="ECO:0000256" key="6">
    <source>
        <dbReference type="ARBA" id="ARBA00023125"/>
    </source>
</evidence>
<evidence type="ECO:0000256" key="11">
    <source>
        <dbReference type="SAM" id="MobiDB-lite"/>
    </source>
</evidence>
<dbReference type="InterPro" id="IPR013087">
    <property type="entry name" value="Znf_C2H2_type"/>
</dbReference>
<keyword evidence="16" id="KW-1185">Reference proteome</keyword>
<dbReference type="PROSITE" id="PS00028">
    <property type="entry name" value="ZINC_FINGER_C2H2_1"/>
    <property type="match status" value="9"/>
</dbReference>
<feature type="region of interest" description="Disordered" evidence="11">
    <location>
        <begin position="662"/>
        <end position="708"/>
    </location>
</feature>
<feature type="domain" description="C2H2-type" evidence="12">
    <location>
        <begin position="793"/>
        <end position="821"/>
    </location>
</feature>
<dbReference type="PANTHER" id="PTHR24388:SF54">
    <property type="entry name" value="PROTEIN ESCARGOT"/>
    <property type="match status" value="1"/>
</dbReference>